<sequence>MPSRLCSSDHLVFGAAPAPRPNSNLPPLISCSEAAAVTVMPAVRLAALTTSVPIPMVEVAAASAPASEKHSSIRSLANTEPLRWS</sequence>
<accession>A0A6J6RK00</accession>
<protein>
    <submittedName>
        <fullName evidence="2">Unannotated protein</fullName>
    </submittedName>
</protein>
<dbReference type="AlphaFoldDB" id="A0A6J6RK00"/>
<feature type="region of interest" description="Disordered" evidence="1">
    <location>
        <begin position="63"/>
        <end position="85"/>
    </location>
</feature>
<proteinExistence type="predicted"/>
<organism evidence="2">
    <name type="scientific">freshwater metagenome</name>
    <dbReference type="NCBI Taxonomy" id="449393"/>
    <lineage>
        <taxon>unclassified sequences</taxon>
        <taxon>metagenomes</taxon>
        <taxon>ecological metagenomes</taxon>
    </lineage>
</organism>
<gene>
    <name evidence="2" type="ORF">UFOPK2602_01818</name>
</gene>
<name>A0A6J6RK00_9ZZZZ</name>
<dbReference type="EMBL" id="CAEZXX010000151">
    <property type="protein sequence ID" value="CAB4722228.1"/>
    <property type="molecule type" value="Genomic_DNA"/>
</dbReference>
<evidence type="ECO:0000313" key="2">
    <source>
        <dbReference type="EMBL" id="CAB4722228.1"/>
    </source>
</evidence>
<evidence type="ECO:0000256" key="1">
    <source>
        <dbReference type="SAM" id="MobiDB-lite"/>
    </source>
</evidence>
<reference evidence="2" key="1">
    <citation type="submission" date="2020-05" db="EMBL/GenBank/DDBJ databases">
        <authorList>
            <person name="Chiriac C."/>
            <person name="Salcher M."/>
            <person name="Ghai R."/>
            <person name="Kavagutti S V."/>
        </authorList>
    </citation>
    <scope>NUCLEOTIDE SEQUENCE</scope>
</reference>